<dbReference type="RefSeq" id="WP_232572697.1">
    <property type="nucleotide sequence ID" value="NZ_CP089467.1"/>
</dbReference>
<evidence type="ECO:0000313" key="1">
    <source>
        <dbReference type="EMBL" id="MFC3476103.1"/>
    </source>
</evidence>
<dbReference type="GeneID" id="69119289"/>
<evidence type="ECO:0008006" key="3">
    <source>
        <dbReference type="Google" id="ProtNLM"/>
    </source>
</evidence>
<dbReference type="InterPro" id="IPR010985">
    <property type="entry name" value="Ribbon_hlx_hlx"/>
</dbReference>
<sequence length="50" mass="5677">MSAQSEQENDDYIGFDCPSDLKRQVRIEAAKEDISMSQKARELLSDALED</sequence>
<accession>A0ABD5N7U9</accession>
<keyword evidence="2" id="KW-1185">Reference proteome</keyword>
<dbReference type="AlphaFoldDB" id="A0ABD5N7U9"/>
<gene>
    <name evidence="1" type="ORF">ACFOKC_00035</name>
</gene>
<dbReference type="SUPFAM" id="SSF47598">
    <property type="entry name" value="Ribbon-helix-helix"/>
    <property type="match status" value="1"/>
</dbReference>
<protein>
    <recommendedName>
        <fullName evidence="3">Ribbon-helix-helix protein, copG family</fullName>
    </recommendedName>
</protein>
<evidence type="ECO:0000313" key="2">
    <source>
        <dbReference type="Proteomes" id="UP001595660"/>
    </source>
</evidence>
<organism evidence="1 2">
    <name type="scientific">Halobacterium litoreum</name>
    <dbReference type="NCBI Taxonomy" id="2039234"/>
    <lineage>
        <taxon>Archaea</taxon>
        <taxon>Methanobacteriati</taxon>
        <taxon>Methanobacteriota</taxon>
        <taxon>Stenosarchaea group</taxon>
        <taxon>Halobacteria</taxon>
        <taxon>Halobacteriales</taxon>
        <taxon>Halobacteriaceae</taxon>
        <taxon>Halobacterium</taxon>
    </lineage>
</organism>
<dbReference type="Proteomes" id="UP001595660">
    <property type="component" value="Unassembled WGS sequence"/>
</dbReference>
<comment type="caution">
    <text evidence="1">The sequence shown here is derived from an EMBL/GenBank/DDBJ whole genome shotgun (WGS) entry which is preliminary data.</text>
</comment>
<dbReference type="Gene3D" id="1.10.1220.10">
    <property type="entry name" value="Met repressor-like"/>
    <property type="match status" value="1"/>
</dbReference>
<reference evidence="1 2" key="1">
    <citation type="journal article" date="2019" name="Int. J. Syst. Evol. Microbiol.">
        <title>The Global Catalogue of Microorganisms (GCM) 10K type strain sequencing project: providing services to taxonomists for standard genome sequencing and annotation.</title>
        <authorList>
            <consortium name="The Broad Institute Genomics Platform"/>
            <consortium name="The Broad Institute Genome Sequencing Center for Infectious Disease"/>
            <person name="Wu L."/>
            <person name="Ma J."/>
        </authorList>
    </citation>
    <scope>NUCLEOTIDE SEQUENCE [LARGE SCALE GENOMIC DNA]</scope>
    <source>
        <strain evidence="1 2">CGMCC 1.12562</strain>
    </source>
</reference>
<dbReference type="EMBL" id="JBHRWN010000001">
    <property type="protein sequence ID" value="MFC3476103.1"/>
    <property type="molecule type" value="Genomic_DNA"/>
</dbReference>
<dbReference type="InterPro" id="IPR013321">
    <property type="entry name" value="Arc_rbn_hlx_hlx"/>
</dbReference>
<proteinExistence type="predicted"/>
<name>A0ABD5N7U9_9EURY</name>